<dbReference type="InterPro" id="IPR036390">
    <property type="entry name" value="WH_DNA-bd_sf"/>
</dbReference>
<organism evidence="1 2">
    <name type="scientific">Corynebacterium uterequi</name>
    <dbReference type="NCBI Taxonomy" id="1072256"/>
    <lineage>
        <taxon>Bacteria</taxon>
        <taxon>Bacillati</taxon>
        <taxon>Actinomycetota</taxon>
        <taxon>Actinomycetes</taxon>
        <taxon>Mycobacteriales</taxon>
        <taxon>Corynebacteriaceae</taxon>
        <taxon>Corynebacterium</taxon>
    </lineage>
</organism>
<gene>
    <name evidence="1" type="ORF">CUTER_04340</name>
</gene>
<dbReference type="RefSeq" id="WP_047259370.1">
    <property type="nucleotide sequence ID" value="NZ_CP011546.1"/>
</dbReference>
<proteinExistence type="predicted"/>
<name>A0A0G3HFZ0_9CORY</name>
<dbReference type="KEGG" id="cut:CUTER_04340"/>
<dbReference type="Proteomes" id="UP000035548">
    <property type="component" value="Chromosome"/>
</dbReference>
<sequence length="212" mass="22699">MAPPRPTADLFPTSLRLSPKQRLVLRTLHEYPGGSKATDIAQALGMHVNTVRGHLDELIERGAVDVVTAPISGRGRPSLLFRACVPDGRIVTNEYVDLVNLLTEVAGLTPQQARDLGRRWAQNVAPEDSSERLWDLLRRMGFDPSSPLATDDGDAVTLRACPFVTPGGAAPSPVICSVHAGFIEAIAGSERSVTLQTYLDGPECRVVLGPGS</sequence>
<dbReference type="Pfam" id="PF13730">
    <property type="entry name" value="HTH_36"/>
    <property type="match status" value="1"/>
</dbReference>
<dbReference type="SUPFAM" id="SSF46785">
    <property type="entry name" value="Winged helix' DNA-binding domain"/>
    <property type="match status" value="1"/>
</dbReference>
<dbReference type="OrthoDB" id="3399802at2"/>
<evidence type="ECO:0000313" key="1">
    <source>
        <dbReference type="EMBL" id="AKK10873.1"/>
    </source>
</evidence>
<evidence type="ECO:0000313" key="2">
    <source>
        <dbReference type="Proteomes" id="UP000035548"/>
    </source>
</evidence>
<dbReference type="STRING" id="1072256.CUTER_04340"/>
<dbReference type="PATRIC" id="fig|1072256.5.peg.861"/>
<dbReference type="AlphaFoldDB" id="A0A0G3HFZ0"/>
<dbReference type="Gene3D" id="1.10.10.10">
    <property type="entry name" value="Winged helix-like DNA-binding domain superfamily/Winged helix DNA-binding domain"/>
    <property type="match status" value="1"/>
</dbReference>
<dbReference type="InterPro" id="IPR036388">
    <property type="entry name" value="WH-like_DNA-bd_sf"/>
</dbReference>
<reference evidence="2" key="2">
    <citation type="submission" date="2015-05" db="EMBL/GenBank/DDBJ databases">
        <title>Complete genome sequence of Corynebacterium uterequi DSM 45634, isolated from the uterus of a maiden mare.</title>
        <authorList>
            <person name="Ruckert C."/>
            <person name="Albersmeier A."/>
            <person name="Winkler A."/>
            <person name="Tauch A."/>
        </authorList>
    </citation>
    <scope>NUCLEOTIDE SEQUENCE [LARGE SCALE GENOMIC DNA]</scope>
    <source>
        <strain evidence="2">DSM 45634</strain>
    </source>
</reference>
<reference evidence="1 2" key="1">
    <citation type="journal article" date="2015" name="Genome Announc.">
        <title>Virulence Factor Genes Detected in the Complete Genome Sequence of Corynebacterium uterequi DSM 45634, Isolated from the Uterus of a Maiden Mare.</title>
        <authorList>
            <person name="Ruckert C."/>
            <person name="Kriete M."/>
            <person name="Jaenicke S."/>
            <person name="Winkler A."/>
            <person name="Tauch A."/>
        </authorList>
    </citation>
    <scope>NUCLEOTIDE SEQUENCE [LARGE SCALE GENOMIC DNA]</scope>
    <source>
        <strain evidence="1 2">DSM 45634</strain>
    </source>
</reference>
<accession>A0A0G3HFZ0</accession>
<dbReference type="EMBL" id="CP011546">
    <property type="protein sequence ID" value="AKK10873.1"/>
    <property type="molecule type" value="Genomic_DNA"/>
</dbReference>
<keyword evidence="2" id="KW-1185">Reference proteome</keyword>
<protein>
    <submittedName>
        <fullName evidence="1">Putative transcriptional regulator</fullName>
    </submittedName>
</protein>